<proteinExistence type="predicted"/>
<gene>
    <name evidence="2" type="ORF">TIFTF001_003393</name>
</gene>
<sequence>MFTKILKTKQHTRNALSERIRNDFDPEDAIGENAGIEGEGKVGIGARDGGGGGRSTWRQVGGHDRCRGEDVH</sequence>
<evidence type="ECO:0000256" key="1">
    <source>
        <dbReference type="SAM" id="MobiDB-lite"/>
    </source>
</evidence>
<feature type="compositionally biased region" description="Basic and acidic residues" evidence="1">
    <location>
        <begin position="61"/>
        <end position="72"/>
    </location>
</feature>
<dbReference type="Proteomes" id="UP001187192">
    <property type="component" value="Unassembled WGS sequence"/>
</dbReference>
<feature type="compositionally biased region" description="Gly residues" evidence="1">
    <location>
        <begin position="41"/>
        <end position="54"/>
    </location>
</feature>
<keyword evidence="3" id="KW-1185">Reference proteome</keyword>
<feature type="region of interest" description="Disordered" evidence="1">
    <location>
        <begin position="1"/>
        <end position="72"/>
    </location>
</feature>
<evidence type="ECO:0000313" key="3">
    <source>
        <dbReference type="Proteomes" id="UP001187192"/>
    </source>
</evidence>
<accession>A0AA87ZB97</accession>
<organism evidence="2 3">
    <name type="scientific">Ficus carica</name>
    <name type="common">Common fig</name>
    <dbReference type="NCBI Taxonomy" id="3494"/>
    <lineage>
        <taxon>Eukaryota</taxon>
        <taxon>Viridiplantae</taxon>
        <taxon>Streptophyta</taxon>
        <taxon>Embryophyta</taxon>
        <taxon>Tracheophyta</taxon>
        <taxon>Spermatophyta</taxon>
        <taxon>Magnoliopsida</taxon>
        <taxon>eudicotyledons</taxon>
        <taxon>Gunneridae</taxon>
        <taxon>Pentapetalae</taxon>
        <taxon>rosids</taxon>
        <taxon>fabids</taxon>
        <taxon>Rosales</taxon>
        <taxon>Moraceae</taxon>
        <taxon>Ficeae</taxon>
        <taxon>Ficus</taxon>
    </lineage>
</organism>
<reference evidence="2" key="1">
    <citation type="submission" date="2023-07" db="EMBL/GenBank/DDBJ databases">
        <title>draft genome sequence of fig (Ficus carica).</title>
        <authorList>
            <person name="Takahashi T."/>
            <person name="Nishimura K."/>
        </authorList>
    </citation>
    <scope>NUCLEOTIDE SEQUENCE</scope>
</reference>
<name>A0AA87ZB97_FICCA</name>
<dbReference type="EMBL" id="BTGU01000003">
    <property type="protein sequence ID" value="GMN31762.1"/>
    <property type="molecule type" value="Genomic_DNA"/>
</dbReference>
<feature type="compositionally biased region" description="Basic residues" evidence="1">
    <location>
        <begin position="1"/>
        <end position="12"/>
    </location>
</feature>
<evidence type="ECO:0000313" key="2">
    <source>
        <dbReference type="EMBL" id="GMN31762.1"/>
    </source>
</evidence>
<dbReference type="AlphaFoldDB" id="A0AA87ZB97"/>
<protein>
    <submittedName>
        <fullName evidence="2">Uncharacterized protein</fullName>
    </submittedName>
</protein>
<comment type="caution">
    <text evidence="2">The sequence shown here is derived from an EMBL/GenBank/DDBJ whole genome shotgun (WGS) entry which is preliminary data.</text>
</comment>